<evidence type="ECO:0008006" key="11">
    <source>
        <dbReference type="Google" id="ProtNLM"/>
    </source>
</evidence>
<dbReference type="InterPro" id="IPR020422">
    <property type="entry name" value="TYR_PHOSPHATASE_DUAL_dom"/>
</dbReference>
<sequence>MEFGNVEESIKKLVELYRFQQVSALQEDNSYIQAFSEKQINSLICCLLIQRMSKWLDLSLTCTQLNFNQSVANTYSNRSPMNLIVDLYKNSRYGQLYLGNINAANDIKYLREHSINAIVAVIDTSEIKVDPSMTRLWIMAEDAENFDLYRYFDECANFIRDHIKNTNVFVHCYAGISRSASIVIAYMIKHLGYSLKEALKKVKGARSIVEPNSGFMKQLQDYEYKQNLNSHQGTRNGSSYHSNPRGSVTSANKGSLHSAKPSFLDRMSSGQKDPRREAESPSVSQFYVNGSAKQINNNNNNNNNLKSFFKQGSVGSLLKQTNNDDFFRRYQKQKNVENIWNQGMSGHHKSAIEIKSDKIEQVKLTLQTFGVKNVFSGSNSNGLHFHHKGLSQG</sequence>
<evidence type="ECO:0000259" key="7">
    <source>
        <dbReference type="PROSITE" id="PS50054"/>
    </source>
</evidence>
<dbReference type="InterPro" id="IPR000340">
    <property type="entry name" value="Dual-sp_phosphatase_cat-dom"/>
</dbReference>
<name>A0A8S1YEK7_PAROT</name>
<evidence type="ECO:0000256" key="2">
    <source>
        <dbReference type="ARBA" id="ARBA00022801"/>
    </source>
</evidence>
<keyword evidence="2" id="KW-0378">Hydrolase</keyword>
<dbReference type="GO" id="GO:0005829">
    <property type="term" value="C:cytosol"/>
    <property type="evidence" value="ECO:0007669"/>
    <property type="project" value="TreeGrafter"/>
</dbReference>
<dbReference type="FunFam" id="3.90.190.10:FF:000150">
    <property type="entry name" value="Uncharacterized protein"/>
    <property type="match status" value="1"/>
</dbReference>
<dbReference type="InterPro" id="IPR000387">
    <property type="entry name" value="Tyr_Pase_dom"/>
</dbReference>
<comment type="catalytic activity">
    <reaction evidence="5">
        <text>O-phospho-L-threonyl-[protein] + H2O = L-threonyl-[protein] + phosphate</text>
        <dbReference type="Rhea" id="RHEA:47004"/>
        <dbReference type="Rhea" id="RHEA-COMP:11060"/>
        <dbReference type="Rhea" id="RHEA-COMP:11605"/>
        <dbReference type="ChEBI" id="CHEBI:15377"/>
        <dbReference type="ChEBI" id="CHEBI:30013"/>
        <dbReference type="ChEBI" id="CHEBI:43474"/>
        <dbReference type="ChEBI" id="CHEBI:61977"/>
        <dbReference type="EC" id="3.1.3.16"/>
    </reaction>
</comment>
<dbReference type="OMA" id="YSNRSPM"/>
<comment type="catalytic activity">
    <reaction evidence="4">
        <text>O-phospho-L-seryl-[protein] + H2O = L-seryl-[protein] + phosphate</text>
        <dbReference type="Rhea" id="RHEA:20629"/>
        <dbReference type="Rhea" id="RHEA-COMP:9863"/>
        <dbReference type="Rhea" id="RHEA-COMP:11604"/>
        <dbReference type="ChEBI" id="CHEBI:15377"/>
        <dbReference type="ChEBI" id="CHEBI:29999"/>
        <dbReference type="ChEBI" id="CHEBI:43474"/>
        <dbReference type="ChEBI" id="CHEBI:83421"/>
        <dbReference type="EC" id="3.1.3.16"/>
    </reaction>
</comment>
<evidence type="ECO:0000256" key="1">
    <source>
        <dbReference type="ARBA" id="ARBA00008601"/>
    </source>
</evidence>
<dbReference type="PANTHER" id="PTHR45948">
    <property type="entry name" value="DUAL SPECIFICITY PROTEIN PHOSPHATASE DDB_G0269404-RELATED"/>
    <property type="match status" value="1"/>
</dbReference>
<dbReference type="PROSITE" id="PS50054">
    <property type="entry name" value="TYR_PHOSPHATASE_DUAL"/>
    <property type="match status" value="1"/>
</dbReference>
<protein>
    <recommendedName>
        <fullName evidence="11">Protein-tyrosine-phosphatase</fullName>
    </recommendedName>
</protein>
<keyword evidence="3" id="KW-0904">Protein phosphatase</keyword>
<comment type="caution">
    <text evidence="9">The sequence shown here is derived from an EMBL/GenBank/DDBJ whole genome shotgun (WGS) entry which is preliminary data.</text>
</comment>
<reference evidence="9" key="1">
    <citation type="submission" date="2021-01" db="EMBL/GenBank/DDBJ databases">
        <authorList>
            <consortium name="Genoscope - CEA"/>
            <person name="William W."/>
        </authorList>
    </citation>
    <scope>NUCLEOTIDE SEQUENCE</scope>
</reference>
<dbReference type="InterPro" id="IPR016130">
    <property type="entry name" value="Tyr_Pase_AS"/>
</dbReference>
<dbReference type="PROSITE" id="PS00383">
    <property type="entry name" value="TYR_PHOSPHATASE_1"/>
    <property type="match status" value="1"/>
</dbReference>
<feature type="domain" description="Tyrosine specific protein phosphatases" evidence="8">
    <location>
        <begin position="149"/>
        <end position="206"/>
    </location>
</feature>
<dbReference type="SMART" id="SM00195">
    <property type="entry name" value="DSPc"/>
    <property type="match status" value="1"/>
</dbReference>
<feature type="domain" description="Tyrosine-protein phosphatase" evidence="7">
    <location>
        <begin position="88"/>
        <end position="228"/>
    </location>
</feature>
<dbReference type="PANTHER" id="PTHR45948:SF2">
    <property type="entry name" value="DUAL SPECIFICITY PROTEIN PHOSPHATASE"/>
    <property type="match status" value="1"/>
</dbReference>
<evidence type="ECO:0000256" key="3">
    <source>
        <dbReference type="ARBA" id="ARBA00022912"/>
    </source>
</evidence>
<dbReference type="GO" id="GO:0004722">
    <property type="term" value="F:protein serine/threonine phosphatase activity"/>
    <property type="evidence" value="ECO:0007669"/>
    <property type="project" value="UniProtKB-EC"/>
</dbReference>
<dbReference type="Proteomes" id="UP000683925">
    <property type="component" value="Unassembled WGS sequence"/>
</dbReference>
<dbReference type="EMBL" id="CAJJDP010000157">
    <property type="protein sequence ID" value="CAD8211743.1"/>
    <property type="molecule type" value="Genomic_DNA"/>
</dbReference>
<evidence type="ECO:0000259" key="8">
    <source>
        <dbReference type="PROSITE" id="PS50056"/>
    </source>
</evidence>
<evidence type="ECO:0000313" key="9">
    <source>
        <dbReference type="EMBL" id="CAD8211743.1"/>
    </source>
</evidence>
<accession>A0A8S1YEK7</accession>
<proteinExistence type="inferred from homology"/>
<feature type="compositionally biased region" description="Polar residues" evidence="6">
    <location>
        <begin position="229"/>
        <end position="255"/>
    </location>
</feature>
<dbReference type="CDD" id="cd14498">
    <property type="entry name" value="DSP"/>
    <property type="match status" value="1"/>
</dbReference>
<comment type="similarity">
    <text evidence="1">Belongs to the protein-tyrosine phosphatase family. Non-receptor class dual specificity subfamily.</text>
</comment>
<gene>
    <name evidence="9" type="ORF">POCTA_138.1.T1550080</name>
</gene>
<feature type="region of interest" description="Disordered" evidence="6">
    <location>
        <begin position="229"/>
        <end position="282"/>
    </location>
</feature>
<evidence type="ECO:0000256" key="6">
    <source>
        <dbReference type="SAM" id="MobiDB-lite"/>
    </source>
</evidence>
<dbReference type="Pfam" id="PF00782">
    <property type="entry name" value="DSPc"/>
    <property type="match status" value="1"/>
</dbReference>
<evidence type="ECO:0000256" key="5">
    <source>
        <dbReference type="ARBA" id="ARBA00048336"/>
    </source>
</evidence>
<evidence type="ECO:0000256" key="4">
    <source>
        <dbReference type="ARBA" id="ARBA00047761"/>
    </source>
</evidence>
<dbReference type="GO" id="GO:0007165">
    <property type="term" value="P:signal transduction"/>
    <property type="evidence" value="ECO:0007669"/>
    <property type="project" value="TreeGrafter"/>
</dbReference>
<dbReference type="OrthoDB" id="10252009at2759"/>
<keyword evidence="10" id="KW-1185">Reference proteome</keyword>
<evidence type="ECO:0000313" key="10">
    <source>
        <dbReference type="Proteomes" id="UP000683925"/>
    </source>
</evidence>
<dbReference type="AlphaFoldDB" id="A0A8S1YEK7"/>
<dbReference type="GO" id="GO:0004725">
    <property type="term" value="F:protein tyrosine phosphatase activity"/>
    <property type="evidence" value="ECO:0007669"/>
    <property type="project" value="TreeGrafter"/>
</dbReference>
<organism evidence="9 10">
    <name type="scientific">Paramecium octaurelia</name>
    <dbReference type="NCBI Taxonomy" id="43137"/>
    <lineage>
        <taxon>Eukaryota</taxon>
        <taxon>Sar</taxon>
        <taxon>Alveolata</taxon>
        <taxon>Ciliophora</taxon>
        <taxon>Intramacronucleata</taxon>
        <taxon>Oligohymenophorea</taxon>
        <taxon>Peniculida</taxon>
        <taxon>Parameciidae</taxon>
        <taxon>Paramecium</taxon>
    </lineage>
</organism>
<dbReference type="PROSITE" id="PS50056">
    <property type="entry name" value="TYR_PHOSPHATASE_2"/>
    <property type="match status" value="1"/>
</dbReference>